<dbReference type="InterPro" id="IPR036770">
    <property type="entry name" value="Ankyrin_rpt-contain_sf"/>
</dbReference>
<proteinExistence type="predicted"/>
<sequence length="297" mass="33679">MSRGSFVPALQNAFFDIQAKVTTITMSLKELIAANTFDHVETFLNLGEAVGRLGLYNLFSQKAISYPLHYLCRQSRTPVSTMQSMIRESPPKAFVYWDSAGQSTPLHLACWYKLPVDTILLLLESSQEALLMEDIDGNLPLHLAAAFHPEADRLIEAFLKARPETAKRRNGKNQMALHSLCTREDIPIQVLKRLLEADSKAAQLNDRMGRLPIHHACLQKARIEVMECLLQTYPQSVNVHDHAALTPYGIVRRRWHWTPKDPRVQLLRKDMIQSSSPAVAVRNQIQFQARGLVHVVQ</sequence>
<evidence type="ECO:0000313" key="3">
    <source>
        <dbReference type="EMBL" id="CAE0410410.1"/>
    </source>
</evidence>
<dbReference type="SUPFAM" id="SSF48403">
    <property type="entry name" value="Ankyrin repeat"/>
    <property type="match status" value="1"/>
</dbReference>
<dbReference type="PANTHER" id="PTHR24186:SF38">
    <property type="entry name" value="ANKYRIN REPEAT FAMILY PROTEIN"/>
    <property type="match status" value="1"/>
</dbReference>
<dbReference type="GO" id="GO:0005886">
    <property type="term" value="C:plasma membrane"/>
    <property type="evidence" value="ECO:0007669"/>
    <property type="project" value="TreeGrafter"/>
</dbReference>
<name>A0A7S3L5K1_9STRA</name>
<dbReference type="Gene3D" id="1.25.40.20">
    <property type="entry name" value="Ankyrin repeat-containing domain"/>
    <property type="match status" value="2"/>
</dbReference>
<protein>
    <submittedName>
        <fullName evidence="3">Uncharacterized protein</fullName>
    </submittedName>
</protein>
<keyword evidence="2" id="KW-0040">ANK repeat</keyword>
<dbReference type="PANTHER" id="PTHR24186">
    <property type="entry name" value="PROTEIN PHOSPHATASE 1 REGULATORY SUBUNIT"/>
    <property type="match status" value="1"/>
</dbReference>
<dbReference type="SMART" id="SM00248">
    <property type="entry name" value="ANK"/>
    <property type="match status" value="3"/>
</dbReference>
<evidence type="ECO:0000256" key="2">
    <source>
        <dbReference type="ARBA" id="ARBA00023043"/>
    </source>
</evidence>
<evidence type="ECO:0000256" key="1">
    <source>
        <dbReference type="ARBA" id="ARBA00022737"/>
    </source>
</evidence>
<dbReference type="InterPro" id="IPR002110">
    <property type="entry name" value="Ankyrin_rpt"/>
</dbReference>
<accession>A0A7S3L5K1</accession>
<dbReference type="AlphaFoldDB" id="A0A7S3L5K1"/>
<dbReference type="EMBL" id="HBIM01009323">
    <property type="protein sequence ID" value="CAE0410410.1"/>
    <property type="molecule type" value="Transcribed_RNA"/>
</dbReference>
<keyword evidence="1" id="KW-0677">Repeat</keyword>
<organism evidence="3">
    <name type="scientific">Amphora coffeiformis</name>
    <dbReference type="NCBI Taxonomy" id="265554"/>
    <lineage>
        <taxon>Eukaryota</taxon>
        <taxon>Sar</taxon>
        <taxon>Stramenopiles</taxon>
        <taxon>Ochrophyta</taxon>
        <taxon>Bacillariophyta</taxon>
        <taxon>Bacillariophyceae</taxon>
        <taxon>Bacillariophycidae</taxon>
        <taxon>Thalassiophysales</taxon>
        <taxon>Catenulaceae</taxon>
        <taxon>Amphora</taxon>
    </lineage>
</organism>
<gene>
    <name evidence="3" type="ORF">ACOF00016_LOCUS7895</name>
</gene>
<dbReference type="Pfam" id="PF12796">
    <property type="entry name" value="Ank_2"/>
    <property type="match status" value="1"/>
</dbReference>
<reference evidence="3" key="1">
    <citation type="submission" date="2021-01" db="EMBL/GenBank/DDBJ databases">
        <authorList>
            <person name="Corre E."/>
            <person name="Pelletier E."/>
            <person name="Niang G."/>
            <person name="Scheremetjew M."/>
            <person name="Finn R."/>
            <person name="Kale V."/>
            <person name="Holt S."/>
            <person name="Cochrane G."/>
            <person name="Meng A."/>
            <person name="Brown T."/>
            <person name="Cohen L."/>
        </authorList>
    </citation>
    <scope>NUCLEOTIDE SEQUENCE</scope>
    <source>
        <strain evidence="3">CCMP127</strain>
    </source>
</reference>